<reference evidence="2 3" key="1">
    <citation type="submission" date="2016-10" db="EMBL/GenBank/DDBJ databases">
        <title>Complete Genome Sequence of Acetogen Clostridium formicoaceticum ATCC 27076.</title>
        <authorList>
            <person name="Bao T."/>
            <person name="Cheng C."/>
            <person name="Zhao J."/>
            <person name="Yang S.-T."/>
            <person name="Wang J."/>
            <person name="Wang M."/>
        </authorList>
    </citation>
    <scope>NUCLEOTIDE SEQUENCE [LARGE SCALE GENOMIC DNA]</scope>
    <source>
        <strain evidence="2 3">ATCC 27076</strain>
    </source>
</reference>
<evidence type="ECO:0000313" key="3">
    <source>
        <dbReference type="Proteomes" id="UP000177894"/>
    </source>
</evidence>
<dbReference type="RefSeq" id="WP_070963617.1">
    <property type="nucleotide sequence ID" value="NZ_CP017603.1"/>
</dbReference>
<name>A0ABM6EP64_9CLOT</name>
<gene>
    <name evidence="2" type="ORF">BJL90_01350</name>
</gene>
<evidence type="ECO:0000313" key="2">
    <source>
        <dbReference type="EMBL" id="AOY74715.1"/>
    </source>
</evidence>
<dbReference type="EMBL" id="CP017603">
    <property type="protein sequence ID" value="AOY74715.1"/>
    <property type="molecule type" value="Genomic_DNA"/>
</dbReference>
<dbReference type="Proteomes" id="UP000177894">
    <property type="component" value="Chromosome"/>
</dbReference>
<proteinExistence type="predicted"/>
<evidence type="ECO:0000259" key="1">
    <source>
        <dbReference type="Pfam" id="PF06114"/>
    </source>
</evidence>
<dbReference type="InterPro" id="IPR010359">
    <property type="entry name" value="IrrE_HExxH"/>
</dbReference>
<protein>
    <submittedName>
        <fullName evidence="2">PTS N-acetylglucosamine transporter subunit IIABC</fullName>
    </submittedName>
</protein>
<sequence>MMWIDEVVTGLLDLYATKDVYELYEALEISIVYLEEDSILLQGHDALYNRNYLDREVVFLRGGLSLEYERFILAHELGHALLHTHLVSNTFHSLTNLDKLEKQASYFAVRLLDVKLDSIALEGFTIEQIASTLELPMECLEIIREMEEGYGLNP</sequence>
<dbReference type="Gene3D" id="1.10.10.2910">
    <property type="match status" value="1"/>
</dbReference>
<feature type="domain" description="IrrE N-terminal-like" evidence="1">
    <location>
        <begin position="46"/>
        <end position="138"/>
    </location>
</feature>
<keyword evidence="3" id="KW-1185">Reference proteome</keyword>
<organism evidence="2 3">
    <name type="scientific">Clostridium formicaceticum</name>
    <dbReference type="NCBI Taxonomy" id="1497"/>
    <lineage>
        <taxon>Bacteria</taxon>
        <taxon>Bacillati</taxon>
        <taxon>Bacillota</taxon>
        <taxon>Clostridia</taxon>
        <taxon>Eubacteriales</taxon>
        <taxon>Clostridiaceae</taxon>
        <taxon>Clostridium</taxon>
    </lineage>
</organism>
<accession>A0ABM6EP64</accession>
<dbReference type="Pfam" id="PF06114">
    <property type="entry name" value="Peptidase_M78"/>
    <property type="match status" value="1"/>
</dbReference>